<name>A0A510VPL9_9LACO</name>
<proteinExistence type="predicted"/>
<sequence length="66" mass="7516">MAFVELEDGSWINPDLIESIFKANQSDTSWQAGMNHGESTYITDSDRIHILKTAGLVKIKKEKYDE</sequence>
<reference evidence="1 2" key="1">
    <citation type="submission" date="2019-07" db="EMBL/GenBank/DDBJ databases">
        <title>Whole genome shotgun sequence of Lactobacillus siliginis NBRC 101315.</title>
        <authorList>
            <person name="Hosoyama A."/>
            <person name="Uohara A."/>
            <person name="Ohji S."/>
            <person name="Ichikawa N."/>
        </authorList>
    </citation>
    <scope>NUCLEOTIDE SEQUENCE [LARGE SCALE GENOMIC DNA]</scope>
    <source>
        <strain evidence="1 2">NBRC 101315</strain>
    </source>
</reference>
<evidence type="ECO:0000313" key="1">
    <source>
        <dbReference type="EMBL" id="GEK28888.1"/>
    </source>
</evidence>
<organism evidence="1 2">
    <name type="scientific">Furfurilactobacillus siliginis</name>
    <dbReference type="NCBI Taxonomy" id="348151"/>
    <lineage>
        <taxon>Bacteria</taxon>
        <taxon>Bacillati</taxon>
        <taxon>Bacillota</taxon>
        <taxon>Bacilli</taxon>
        <taxon>Lactobacillales</taxon>
        <taxon>Lactobacillaceae</taxon>
        <taxon>Furfurilactobacillus</taxon>
    </lineage>
</organism>
<dbReference type="RefSeq" id="WP_057809460.1">
    <property type="nucleotide sequence ID" value="NZ_BJUD01000022.1"/>
</dbReference>
<dbReference type="EMBL" id="BJUD01000022">
    <property type="protein sequence ID" value="GEK28888.1"/>
    <property type="molecule type" value="Genomic_DNA"/>
</dbReference>
<dbReference type="Proteomes" id="UP000321429">
    <property type="component" value="Unassembled WGS sequence"/>
</dbReference>
<dbReference type="AlphaFoldDB" id="A0A510VPL9"/>
<protein>
    <submittedName>
        <fullName evidence="1">Uncharacterized protein</fullName>
    </submittedName>
</protein>
<evidence type="ECO:0000313" key="2">
    <source>
        <dbReference type="Proteomes" id="UP000321429"/>
    </source>
</evidence>
<accession>A0A510VPL9</accession>
<gene>
    <name evidence="1" type="ORF">LSI01_11990</name>
</gene>
<comment type="caution">
    <text evidence="1">The sequence shown here is derived from an EMBL/GenBank/DDBJ whole genome shotgun (WGS) entry which is preliminary data.</text>
</comment>